<evidence type="ECO:0000313" key="2">
    <source>
        <dbReference type="EnsemblPlants" id="ONIVA05G23030.1"/>
    </source>
</evidence>
<evidence type="ECO:0000256" key="1">
    <source>
        <dbReference type="SAM" id="MobiDB-lite"/>
    </source>
</evidence>
<dbReference type="Gene3D" id="1.10.510.10">
    <property type="entry name" value="Transferase(Phosphotransferase) domain 1"/>
    <property type="match status" value="1"/>
</dbReference>
<evidence type="ECO:0008006" key="4">
    <source>
        <dbReference type="Google" id="ProtNLM"/>
    </source>
</evidence>
<dbReference type="PANTHER" id="PTHR48055:SF50">
    <property type="entry name" value="PROTEIN KINASE DOMAIN-CONTAINING PROTEIN"/>
    <property type="match status" value="1"/>
</dbReference>
<dbReference type="Gramene" id="ONIVA05G23030.1">
    <property type="protein sequence ID" value="ONIVA05G23030.1"/>
    <property type="gene ID" value="ONIVA05G23030"/>
</dbReference>
<dbReference type="AlphaFoldDB" id="A0A0E0HGN5"/>
<name>A0A0E0HGN5_ORYNI</name>
<reference evidence="2" key="1">
    <citation type="submission" date="2015-04" db="UniProtKB">
        <authorList>
            <consortium name="EnsemblPlants"/>
        </authorList>
    </citation>
    <scope>IDENTIFICATION</scope>
    <source>
        <strain evidence="2">SL10</strain>
    </source>
</reference>
<keyword evidence="3" id="KW-1185">Reference proteome</keyword>
<protein>
    <recommendedName>
        <fullName evidence="4">Serine-threonine/tyrosine-protein kinase catalytic domain-containing protein</fullName>
    </recommendedName>
</protein>
<sequence length="219" mass="24215">MMGHRIVIVRFHLCSKASGRRGRREGLRDLLANATHILRLHGSVQEWTTAGLPEYQCSHDLGDVAGHRDDVHLVLFLVSDVSFADMWLTSTSAELIPIEETYINCAGIGLLLSRAVRRSAADGFSAPARNGPPGGDEQRSTPSGSGYAVGGDMSTYGDVHSFGIILFEIFLRKRPTDDMFKDGLNIATFVEMNFPDRILLGQNPTSIYVYHLYIQYAQL</sequence>
<organism evidence="2">
    <name type="scientific">Oryza nivara</name>
    <name type="common">Indian wild rice</name>
    <name type="synonym">Oryza sativa f. spontanea</name>
    <dbReference type="NCBI Taxonomy" id="4536"/>
    <lineage>
        <taxon>Eukaryota</taxon>
        <taxon>Viridiplantae</taxon>
        <taxon>Streptophyta</taxon>
        <taxon>Embryophyta</taxon>
        <taxon>Tracheophyta</taxon>
        <taxon>Spermatophyta</taxon>
        <taxon>Magnoliopsida</taxon>
        <taxon>Liliopsida</taxon>
        <taxon>Poales</taxon>
        <taxon>Poaceae</taxon>
        <taxon>BOP clade</taxon>
        <taxon>Oryzoideae</taxon>
        <taxon>Oryzeae</taxon>
        <taxon>Oryzinae</taxon>
        <taxon>Oryza</taxon>
    </lineage>
</organism>
<evidence type="ECO:0000313" key="3">
    <source>
        <dbReference type="Proteomes" id="UP000006591"/>
    </source>
</evidence>
<dbReference type="InterPro" id="IPR051564">
    <property type="entry name" value="LRR_receptor-like_kinase"/>
</dbReference>
<dbReference type="HOGENOM" id="CLU_1263305_0_0_1"/>
<dbReference type="GO" id="GO:0016020">
    <property type="term" value="C:membrane"/>
    <property type="evidence" value="ECO:0007669"/>
    <property type="project" value="TreeGrafter"/>
</dbReference>
<proteinExistence type="predicted"/>
<dbReference type="STRING" id="4536.A0A0E0HGN5"/>
<dbReference type="Proteomes" id="UP000006591">
    <property type="component" value="Chromosome 5"/>
</dbReference>
<reference evidence="2" key="2">
    <citation type="submission" date="2018-04" db="EMBL/GenBank/DDBJ databases">
        <title>OnivRS2 (Oryza nivara Reference Sequence Version 2).</title>
        <authorList>
            <person name="Zhang J."/>
            <person name="Kudrna D."/>
            <person name="Lee S."/>
            <person name="Talag J."/>
            <person name="Rajasekar S."/>
            <person name="Welchert J."/>
            <person name="Hsing Y.-I."/>
            <person name="Wing R.A."/>
        </authorList>
    </citation>
    <scope>NUCLEOTIDE SEQUENCE [LARGE SCALE GENOMIC DNA]</scope>
    <source>
        <strain evidence="2">SL10</strain>
    </source>
</reference>
<dbReference type="PANTHER" id="PTHR48055">
    <property type="entry name" value="LEUCINE-RICH REPEAT RECEPTOR PROTEIN KINASE EMS1"/>
    <property type="match status" value="1"/>
</dbReference>
<feature type="region of interest" description="Disordered" evidence="1">
    <location>
        <begin position="123"/>
        <end position="147"/>
    </location>
</feature>
<dbReference type="EnsemblPlants" id="ONIVA05G23030.1">
    <property type="protein sequence ID" value="ONIVA05G23030.1"/>
    <property type="gene ID" value="ONIVA05G23030"/>
</dbReference>
<accession>A0A0E0HGN5</accession>